<accession>A0ABQ9WZP0</accession>
<feature type="compositionally biased region" description="Basic and acidic residues" evidence="1">
    <location>
        <begin position="285"/>
        <end position="294"/>
    </location>
</feature>
<evidence type="ECO:0000313" key="3">
    <source>
        <dbReference type="Proteomes" id="UP001281761"/>
    </source>
</evidence>
<gene>
    <name evidence="2" type="ORF">BLNAU_20496</name>
</gene>
<sequence length="309" mass="36053">MDILFLELGRYQPLRLSHRVYWNHYHPFHHITLHTLLVRLWNHIIHQMHINPDPLSFNPQNHMKYVYSNEWGLFPSLGATLRLQKRTTQSTTSRDGLESTAISKENADRQKQATPSLMCLKFNLRQRSSQCSARRKWRRKHARSTGSGEDMSKLSTLLTCQLGHRPSTAMCCTFHLDFSPKDPTDFDDRLSGFGCSVNAERVEHVEMNGLKSVNNTAEMNFQPSPRKQPQPLIQRRERCHRHLYNSDAGMWEGYDQTSLSRLMVSPQTSLRDWRKDDEGPLSSKQENKAPKQIDSDYLQTRDMFLPRFG</sequence>
<dbReference type="EMBL" id="JARBJD010000292">
    <property type="protein sequence ID" value="KAK2944589.1"/>
    <property type="molecule type" value="Genomic_DNA"/>
</dbReference>
<feature type="region of interest" description="Disordered" evidence="1">
    <location>
        <begin position="266"/>
        <end position="298"/>
    </location>
</feature>
<dbReference type="Proteomes" id="UP001281761">
    <property type="component" value="Unassembled WGS sequence"/>
</dbReference>
<proteinExistence type="predicted"/>
<evidence type="ECO:0000313" key="2">
    <source>
        <dbReference type="EMBL" id="KAK2944589.1"/>
    </source>
</evidence>
<evidence type="ECO:0000256" key="1">
    <source>
        <dbReference type="SAM" id="MobiDB-lite"/>
    </source>
</evidence>
<organism evidence="2 3">
    <name type="scientific">Blattamonas nauphoetae</name>
    <dbReference type="NCBI Taxonomy" id="2049346"/>
    <lineage>
        <taxon>Eukaryota</taxon>
        <taxon>Metamonada</taxon>
        <taxon>Preaxostyla</taxon>
        <taxon>Oxymonadida</taxon>
        <taxon>Blattamonas</taxon>
    </lineage>
</organism>
<reference evidence="2 3" key="1">
    <citation type="journal article" date="2022" name="bioRxiv">
        <title>Genomics of Preaxostyla Flagellates Illuminates Evolutionary Transitions and the Path Towards Mitochondrial Loss.</title>
        <authorList>
            <person name="Novak L.V.F."/>
            <person name="Treitli S.C."/>
            <person name="Pyrih J."/>
            <person name="Halakuc P."/>
            <person name="Pipaliya S.V."/>
            <person name="Vacek V."/>
            <person name="Brzon O."/>
            <person name="Soukal P."/>
            <person name="Eme L."/>
            <person name="Dacks J.B."/>
            <person name="Karnkowska A."/>
            <person name="Elias M."/>
            <person name="Hampl V."/>
        </authorList>
    </citation>
    <scope>NUCLEOTIDE SEQUENCE [LARGE SCALE GENOMIC DNA]</scope>
    <source>
        <strain evidence="2">NAU3</strain>
        <tissue evidence="2">Gut</tissue>
    </source>
</reference>
<protein>
    <submittedName>
        <fullName evidence="2">Uncharacterized protein</fullName>
    </submittedName>
</protein>
<name>A0ABQ9WZP0_9EUKA</name>
<comment type="caution">
    <text evidence="2">The sequence shown here is derived from an EMBL/GenBank/DDBJ whole genome shotgun (WGS) entry which is preliminary data.</text>
</comment>
<keyword evidence="3" id="KW-1185">Reference proteome</keyword>
<feature type="region of interest" description="Disordered" evidence="1">
    <location>
        <begin position="85"/>
        <end position="110"/>
    </location>
</feature>